<keyword evidence="2" id="KW-0479">Metal-binding</keyword>
<dbReference type="SUPFAM" id="SSF57667">
    <property type="entry name" value="beta-beta-alpha zinc fingers"/>
    <property type="match status" value="1"/>
</dbReference>
<dbReference type="InterPro" id="IPR013087">
    <property type="entry name" value="Znf_C2H2_type"/>
</dbReference>
<evidence type="ECO:0000256" key="4">
    <source>
        <dbReference type="ARBA" id="ARBA00022771"/>
    </source>
</evidence>
<feature type="domain" description="C2H2-type" evidence="9">
    <location>
        <begin position="738"/>
        <end position="766"/>
    </location>
</feature>
<keyword evidence="4 7" id="KW-0863">Zinc-finger</keyword>
<feature type="domain" description="C2H2-type" evidence="9">
    <location>
        <begin position="471"/>
        <end position="498"/>
    </location>
</feature>
<dbReference type="GeneID" id="100493562"/>
<feature type="domain" description="C2H2-type" evidence="9">
    <location>
        <begin position="672"/>
        <end position="700"/>
    </location>
</feature>
<dbReference type="InterPro" id="IPR036236">
    <property type="entry name" value="Znf_C2H2_sf"/>
</dbReference>
<evidence type="ECO:0000313" key="13">
    <source>
        <dbReference type="Xenbase" id="XB-GENE-1013746"/>
    </source>
</evidence>
<dbReference type="Xenbase" id="XB-GENE-1013746">
    <property type="gene designation" value="znf438"/>
</dbReference>
<dbReference type="GeneTree" id="ENSGT00390000014526"/>
<evidence type="ECO:0000256" key="7">
    <source>
        <dbReference type="PROSITE-ProRule" id="PRU00042"/>
    </source>
</evidence>
<keyword evidence="3" id="KW-0677">Repeat</keyword>
<reference evidence="10" key="1">
    <citation type="journal article" date="2010" name="Science">
        <title>The genome of the Western clawed frog Xenopus tropicalis.</title>
        <authorList>
            <person name="Hellsten U."/>
            <person name="Harland R.M."/>
            <person name="Gilchrist M.J."/>
            <person name="Hendrix D."/>
            <person name="Jurka J."/>
            <person name="Kapitonov V."/>
            <person name="Ovcharenko I."/>
            <person name="Putnam N.H."/>
            <person name="Shu S."/>
            <person name="Taher L."/>
            <person name="Blitz I.L."/>
            <person name="Blumberg B."/>
            <person name="Dichmann D.S."/>
            <person name="Dubchak I."/>
            <person name="Amaya E."/>
            <person name="Detter J.C."/>
            <person name="Fletcher R."/>
            <person name="Gerhard D.S."/>
            <person name="Goodstein D."/>
            <person name="Graves T."/>
            <person name="Grigoriev I.V."/>
            <person name="Grimwood J."/>
            <person name="Kawashima T."/>
            <person name="Lindquist E."/>
            <person name="Lucas S.M."/>
            <person name="Mead P.E."/>
            <person name="Mitros T."/>
            <person name="Ogino H."/>
            <person name="Ohta Y."/>
            <person name="Poliakov A.V."/>
            <person name="Pollet N."/>
            <person name="Robert J."/>
            <person name="Salamov A."/>
            <person name="Sater A.K."/>
            <person name="Schmutz J."/>
            <person name="Terry A."/>
            <person name="Vize P.D."/>
            <person name="Warren W.C."/>
            <person name="Wells D."/>
            <person name="Wills A."/>
            <person name="Wilson R.K."/>
            <person name="Zimmerman L.B."/>
            <person name="Zorn A.M."/>
            <person name="Grainger R."/>
            <person name="Grammer T."/>
            <person name="Khokha M.K."/>
            <person name="Richardson P.M."/>
            <person name="Rokhsar D.S."/>
        </authorList>
    </citation>
    <scope>NUCLEOTIDE SEQUENCE [LARGE SCALE GENOMIC DNA]</scope>
    <source>
        <strain evidence="10">Nigerian</strain>
    </source>
</reference>
<dbReference type="PROSITE" id="PS00028">
    <property type="entry name" value="ZINC_FINGER_C2H2_1"/>
    <property type="match status" value="5"/>
</dbReference>
<dbReference type="FunFam" id="3.30.160.60:FF:000946">
    <property type="entry name" value="Zinc finger protein 438"/>
    <property type="match status" value="1"/>
</dbReference>
<name>A0A6I8QBZ8_XENTR</name>
<dbReference type="Bgee" id="ENSXETG00000039044">
    <property type="expression patterns" value="Expressed in heart and 11 other cell types or tissues"/>
</dbReference>
<dbReference type="AGR" id="Xenbase:XB-GENE-1013746"/>
<dbReference type="Gene3D" id="3.30.160.60">
    <property type="entry name" value="Classic Zinc Finger"/>
    <property type="match status" value="2"/>
</dbReference>
<evidence type="ECO:0000256" key="8">
    <source>
        <dbReference type="SAM" id="MobiDB-lite"/>
    </source>
</evidence>
<keyword evidence="11" id="KW-1185">Reference proteome</keyword>
<evidence type="ECO:0000256" key="3">
    <source>
        <dbReference type="ARBA" id="ARBA00022737"/>
    </source>
</evidence>
<reference evidence="12" key="3">
    <citation type="submission" date="2025-04" db="UniProtKB">
        <authorList>
            <consortium name="RefSeq"/>
        </authorList>
    </citation>
    <scope>IDENTIFICATION</scope>
    <source>
        <strain evidence="12">Nigerian</strain>
        <tissue evidence="12">Liver and blood</tissue>
    </source>
</reference>
<dbReference type="Proteomes" id="UP000008143">
    <property type="component" value="Chromosome 6"/>
</dbReference>
<evidence type="ECO:0000313" key="10">
    <source>
        <dbReference type="Ensembl" id="ENSXETP00000070007"/>
    </source>
</evidence>
<dbReference type="GO" id="GO:0008270">
    <property type="term" value="F:zinc ion binding"/>
    <property type="evidence" value="ECO:0007669"/>
    <property type="project" value="UniProtKB-KW"/>
</dbReference>
<protein>
    <submittedName>
        <fullName evidence="10 12">Zinc finger protein 438</fullName>
    </submittedName>
</protein>
<evidence type="ECO:0000256" key="5">
    <source>
        <dbReference type="ARBA" id="ARBA00022833"/>
    </source>
</evidence>
<sequence length="780" mass="86630">MHHVQEVCAGRAAAADELRAATGTMQCRKNVPNTSHFRTIAPKIAPKVVNACTPSSYRPPQPDIAVSGISTKPVVMPTQNYTLMKVAGQDGTFSLFALPQVTQPMGTQVIQTTNIPLQENLKLPIPRYQFSRNKTLLGKKTKGTSLNRSTEKKIMQVEHNAHSEIIPKLSVEEDIRDVGNILTPGTLPVKQADTIIHHSVPYTEKCLPKTFCSSSPIKFNAEENTSLVENGSLLSYESKKVANSTNSLAVLSQVMFGSPVRVVPSVPKGKLAILPYSKMKKTIISKSIQSIEKPATVADFSTKPPSHETLSSKVPNHISSVVDSSTLANPCLSGTGPDGDPLKKSNGAAGKKRGRKRKASSEIMGNQKMNLVGRKLVFHKEKLKMHSVEAEDKKEVSFKKYRCIMPKPVMVGQTLTTLGSATPGLQSLTTDIGIKNKVHQIKQHRTKPGDGFVSKQVGDLKSLSSAARACYKCNICEHSFQFKHHLQDHLNTHTNRKPYHCRLCRKAYVHSGSLSTHMKLHHGESRLKKLMCCEFCGKVFGHIKVYFGHLKEVHRVIISTETFAKQLEAKDTNAMGNQEASLIERESCFSSEEQHSINGQAGEIKLQIKCGRCHVFMPTFSDMKEHLLFEHGDKFEDRSQEGVLESRQGAQEEVVKNATHYWKLLNERRNVVKCSSCGEEFLGAGKLRKHTCFPHVNRTELLKRKSSSPKGNLEDSSKEQLCFSASGAGVRLWRGDHLNCILCQRVFGDKEELLTHWGQVHKCEDPLLLWAVFTSLPKKV</sequence>
<dbReference type="PROSITE" id="PS50157">
    <property type="entry name" value="ZINC_FINGER_C2H2_2"/>
    <property type="match status" value="4"/>
</dbReference>
<dbReference type="GO" id="GO:0005634">
    <property type="term" value="C:nucleus"/>
    <property type="evidence" value="ECO:0007669"/>
    <property type="project" value="UniProtKB-SubCell"/>
</dbReference>
<dbReference type="SMART" id="SM00355">
    <property type="entry name" value="ZnF_C2H2"/>
    <property type="match status" value="6"/>
</dbReference>
<dbReference type="AlphaFoldDB" id="A0A6I8QBZ8"/>
<dbReference type="RefSeq" id="XP_031759877.1">
    <property type="nucleotide sequence ID" value="XM_031904017.1"/>
</dbReference>
<dbReference type="PANTHER" id="PTHR24394:SF29">
    <property type="entry name" value="MYONEURIN"/>
    <property type="match status" value="1"/>
</dbReference>
<evidence type="ECO:0000256" key="6">
    <source>
        <dbReference type="ARBA" id="ARBA00023242"/>
    </source>
</evidence>
<comment type="subcellular location">
    <subcellularLocation>
        <location evidence="1">Nucleus</location>
    </subcellularLocation>
</comment>
<dbReference type="PANTHER" id="PTHR24394">
    <property type="entry name" value="ZINC FINGER PROTEIN"/>
    <property type="match status" value="1"/>
</dbReference>
<evidence type="ECO:0000256" key="2">
    <source>
        <dbReference type="ARBA" id="ARBA00022723"/>
    </source>
</evidence>
<evidence type="ECO:0000259" key="9">
    <source>
        <dbReference type="PROSITE" id="PS50157"/>
    </source>
</evidence>
<evidence type="ECO:0000313" key="12">
    <source>
        <dbReference type="RefSeq" id="XP_031759877.1"/>
    </source>
</evidence>
<feature type="domain" description="C2H2-type" evidence="9">
    <location>
        <begin position="499"/>
        <end position="526"/>
    </location>
</feature>
<feature type="region of interest" description="Disordered" evidence="8">
    <location>
        <begin position="329"/>
        <end position="363"/>
    </location>
</feature>
<evidence type="ECO:0000313" key="11">
    <source>
        <dbReference type="Proteomes" id="UP000008143"/>
    </source>
</evidence>
<dbReference type="CTD" id="220929"/>
<gene>
    <name evidence="10 12 13" type="primary">znf438</name>
</gene>
<accession>A0A6I8QBZ8</accession>
<dbReference type="Ensembl" id="ENSXETT00000088058">
    <property type="protein sequence ID" value="ENSXETP00000070007"/>
    <property type="gene ID" value="ENSXETG00000039044"/>
</dbReference>
<keyword evidence="6" id="KW-0539">Nucleus</keyword>
<keyword evidence="5" id="KW-0862">Zinc</keyword>
<proteinExistence type="predicted"/>
<reference evidence="10" key="2">
    <citation type="submission" date="2020-05" db="UniProtKB">
        <authorList>
            <consortium name="Ensembl"/>
        </authorList>
    </citation>
    <scope>IDENTIFICATION</scope>
</reference>
<evidence type="ECO:0000256" key="1">
    <source>
        <dbReference type="ARBA" id="ARBA00004123"/>
    </source>
</evidence>
<organism evidence="10">
    <name type="scientific">Xenopus tropicalis</name>
    <name type="common">Western clawed frog</name>
    <name type="synonym">Silurana tropicalis</name>
    <dbReference type="NCBI Taxonomy" id="8364"/>
    <lineage>
        <taxon>Eukaryota</taxon>
        <taxon>Metazoa</taxon>
        <taxon>Chordata</taxon>
        <taxon>Craniata</taxon>
        <taxon>Vertebrata</taxon>
        <taxon>Euteleostomi</taxon>
        <taxon>Amphibia</taxon>
        <taxon>Batrachia</taxon>
        <taxon>Anura</taxon>
        <taxon>Pipoidea</taxon>
        <taxon>Pipidae</taxon>
        <taxon>Xenopodinae</taxon>
        <taxon>Xenopus</taxon>
        <taxon>Silurana</taxon>
    </lineage>
</organism>